<dbReference type="CDD" id="cd03418">
    <property type="entry name" value="GRX_GRXb_1_3_like"/>
    <property type="match status" value="1"/>
</dbReference>
<dbReference type="GO" id="GO:0045454">
    <property type="term" value="P:cell redox homeostasis"/>
    <property type="evidence" value="ECO:0007669"/>
    <property type="project" value="InterPro"/>
</dbReference>
<protein>
    <recommendedName>
        <fullName evidence="5">Glutaredoxin</fullName>
    </recommendedName>
</protein>
<dbReference type="PANTHER" id="PTHR45694">
    <property type="entry name" value="GLUTAREDOXIN 2"/>
    <property type="match status" value="1"/>
</dbReference>
<dbReference type="InterPro" id="IPR002109">
    <property type="entry name" value="Glutaredoxin"/>
</dbReference>
<dbReference type="RefSeq" id="WP_160897123.1">
    <property type="nucleotide sequence ID" value="NZ_WUMU01000040.1"/>
</dbReference>
<keyword evidence="5" id="KW-0676">Redox-active center</keyword>
<keyword evidence="3 5" id="KW-0813">Transport</keyword>
<feature type="domain" description="Glutaredoxin" evidence="6">
    <location>
        <begin position="5"/>
        <end position="63"/>
    </location>
</feature>
<name>A0A6L7GAD3_9RHOB</name>
<evidence type="ECO:0000256" key="5">
    <source>
        <dbReference type="RuleBase" id="RU364065"/>
    </source>
</evidence>
<dbReference type="Pfam" id="PF00462">
    <property type="entry name" value="Glutaredoxin"/>
    <property type="match status" value="1"/>
</dbReference>
<comment type="caution">
    <text evidence="7">The sequence shown here is derived from an EMBL/GenBank/DDBJ whole genome shotgun (WGS) entry which is preliminary data.</text>
</comment>
<dbReference type="PANTHER" id="PTHR45694:SF18">
    <property type="entry name" value="GLUTAREDOXIN-1-RELATED"/>
    <property type="match status" value="1"/>
</dbReference>
<dbReference type="PROSITE" id="PS51354">
    <property type="entry name" value="GLUTAREDOXIN_2"/>
    <property type="match status" value="1"/>
</dbReference>
<accession>A0A6L7GAD3</accession>
<evidence type="ECO:0000259" key="6">
    <source>
        <dbReference type="Pfam" id="PF00462"/>
    </source>
</evidence>
<dbReference type="InterPro" id="IPR011900">
    <property type="entry name" value="GRX_bact"/>
</dbReference>
<comment type="function">
    <text evidence="1 5">Has a glutathione-disulfide oxidoreductase activity in the presence of NADPH and glutathione reductase. Reduces low molecular weight disulfides and proteins.</text>
</comment>
<dbReference type="SUPFAM" id="SSF52833">
    <property type="entry name" value="Thioredoxin-like"/>
    <property type="match status" value="1"/>
</dbReference>
<evidence type="ECO:0000256" key="4">
    <source>
        <dbReference type="ARBA" id="ARBA00022982"/>
    </source>
</evidence>
<reference evidence="7 8" key="1">
    <citation type="submission" date="2019-12" db="EMBL/GenBank/DDBJ databases">
        <authorList>
            <person name="Li M."/>
        </authorList>
    </citation>
    <scope>NUCLEOTIDE SEQUENCE [LARGE SCALE GENOMIC DNA]</scope>
    <source>
        <strain evidence="7 8">GBMRC 2024</strain>
    </source>
</reference>
<dbReference type="EMBL" id="WUMU01000040">
    <property type="protein sequence ID" value="MXN21005.1"/>
    <property type="molecule type" value="Genomic_DNA"/>
</dbReference>
<evidence type="ECO:0000256" key="3">
    <source>
        <dbReference type="ARBA" id="ARBA00022448"/>
    </source>
</evidence>
<dbReference type="GO" id="GO:0005737">
    <property type="term" value="C:cytoplasm"/>
    <property type="evidence" value="ECO:0007669"/>
    <property type="project" value="TreeGrafter"/>
</dbReference>
<comment type="similarity">
    <text evidence="2 5">Belongs to the glutaredoxin family.</text>
</comment>
<dbReference type="AlphaFoldDB" id="A0A6L7GAD3"/>
<keyword evidence="5" id="KW-0963">Cytoplasm</keyword>
<dbReference type="Gene3D" id="3.40.30.10">
    <property type="entry name" value="Glutaredoxin"/>
    <property type="match status" value="1"/>
</dbReference>
<dbReference type="PRINTS" id="PR00160">
    <property type="entry name" value="GLUTAREDOXIN"/>
</dbReference>
<keyword evidence="8" id="KW-1185">Reference proteome</keyword>
<proteinExistence type="inferred from homology"/>
<evidence type="ECO:0000256" key="2">
    <source>
        <dbReference type="ARBA" id="ARBA00007787"/>
    </source>
</evidence>
<dbReference type="Proteomes" id="UP000477911">
    <property type="component" value="Unassembled WGS sequence"/>
</dbReference>
<dbReference type="InterPro" id="IPR036249">
    <property type="entry name" value="Thioredoxin-like_sf"/>
</dbReference>
<organism evidence="7 8">
    <name type="scientific">Pseudooceanicola albus</name>
    <dbReference type="NCBI Taxonomy" id="2692189"/>
    <lineage>
        <taxon>Bacteria</taxon>
        <taxon>Pseudomonadati</taxon>
        <taxon>Pseudomonadota</taxon>
        <taxon>Alphaproteobacteria</taxon>
        <taxon>Rhodobacterales</taxon>
        <taxon>Paracoccaceae</taxon>
        <taxon>Pseudooceanicola</taxon>
    </lineage>
</organism>
<evidence type="ECO:0000313" key="7">
    <source>
        <dbReference type="EMBL" id="MXN21005.1"/>
    </source>
</evidence>
<evidence type="ECO:0000313" key="8">
    <source>
        <dbReference type="Proteomes" id="UP000477911"/>
    </source>
</evidence>
<sequence>MPRIDIYTTPFCGFCSRAKALLKKKGIPFNEIGVTRADKRRSMMARAGGAHTVPQIFIGEIHVGGCSELLALEHAGQLDQLLSLD</sequence>
<keyword evidence="4 5" id="KW-0249">Electron transport</keyword>
<dbReference type="InterPro" id="IPR014025">
    <property type="entry name" value="Glutaredoxin_subgr"/>
</dbReference>
<evidence type="ECO:0000256" key="1">
    <source>
        <dbReference type="ARBA" id="ARBA00002549"/>
    </source>
</evidence>
<dbReference type="GO" id="GO:0015038">
    <property type="term" value="F:glutathione disulfide oxidoreductase activity"/>
    <property type="evidence" value="ECO:0007669"/>
    <property type="project" value="UniProtKB-UniRule"/>
</dbReference>
<dbReference type="GO" id="GO:0034599">
    <property type="term" value="P:cellular response to oxidative stress"/>
    <property type="evidence" value="ECO:0007669"/>
    <property type="project" value="TreeGrafter"/>
</dbReference>
<gene>
    <name evidence="7" type="primary">grxC</name>
    <name evidence="7" type="ORF">GR170_24570</name>
</gene>
<dbReference type="NCBIfam" id="TIGR02181">
    <property type="entry name" value="GRX_bact"/>
    <property type="match status" value="1"/>
</dbReference>